<feature type="transmembrane region" description="Helical" evidence="2">
    <location>
        <begin position="249"/>
        <end position="272"/>
    </location>
</feature>
<dbReference type="PANTHER" id="PTHR11161:SF0">
    <property type="entry name" value="O-ACYLTRANSFERASE LIKE PROTEIN"/>
    <property type="match status" value="1"/>
</dbReference>
<keyword evidence="2" id="KW-0812">Transmembrane</keyword>
<evidence type="ECO:0000313" key="6">
    <source>
        <dbReference type="Proteomes" id="UP000030746"/>
    </source>
</evidence>
<keyword evidence="2" id="KW-1133">Transmembrane helix</keyword>
<feature type="compositionally biased region" description="Polar residues" evidence="1">
    <location>
        <begin position="323"/>
        <end position="367"/>
    </location>
</feature>
<evidence type="ECO:0000256" key="1">
    <source>
        <dbReference type="SAM" id="MobiDB-lite"/>
    </source>
</evidence>
<reference evidence="5 6" key="1">
    <citation type="journal article" date="2013" name="Nature">
        <title>Insights into bilaterian evolution from three spiralian genomes.</title>
        <authorList>
            <person name="Simakov O."/>
            <person name="Marletaz F."/>
            <person name="Cho S.J."/>
            <person name="Edsinger-Gonzales E."/>
            <person name="Havlak P."/>
            <person name="Hellsten U."/>
            <person name="Kuo D.H."/>
            <person name="Larsson T."/>
            <person name="Lv J."/>
            <person name="Arendt D."/>
            <person name="Savage R."/>
            <person name="Osoegawa K."/>
            <person name="de Jong P."/>
            <person name="Grimwood J."/>
            <person name="Chapman J.A."/>
            <person name="Shapiro H."/>
            <person name="Aerts A."/>
            <person name="Otillar R.P."/>
            <person name="Terry A.Y."/>
            <person name="Boore J.L."/>
            <person name="Grigoriev I.V."/>
            <person name="Lindberg D.R."/>
            <person name="Seaver E.C."/>
            <person name="Weisblat D.A."/>
            <person name="Putnam N.H."/>
            <person name="Rokhsar D.S."/>
        </authorList>
    </citation>
    <scope>NUCLEOTIDE SEQUENCE [LARGE SCALE GENOMIC DNA]</scope>
</reference>
<feature type="transmembrane region" description="Helical" evidence="2">
    <location>
        <begin position="408"/>
        <end position="430"/>
    </location>
</feature>
<dbReference type="SMART" id="SM00703">
    <property type="entry name" value="NRF"/>
    <property type="match status" value="1"/>
</dbReference>
<sequence length="813" mass="89792">MVSWNYLVALCLLIAGSQLVISETTKATEVASSASQQNTQPSDRSQIDLGNIFQLLLPLLNGANNDSAIDVMGLLQQLTPLLSGNGGISGISDLLNMIPSQLLGDKCAKDGLELLKDLTSFKMWALQMIDASGKPSRNLLQGNNIWFGSYDDCLKIHHTVPDNTGHVIDGAYAQINLQLPPNITAIFNSGLGMFGGQALGIRWDLCIPKSCSGDQIKSMLNITQLRSLGLTVASVDFAGPKSLEGDTAAYVSIAILGCFVLLCIIGTIWDVVQDRYTISKKTSGHQVQNTCKQNGVNGVHLKEVTILNDKTQFCNGGESNVKQGLDNPSFTPVDQSQSNGTSQTNGISQPNGISKSSENSQPKSTCNGVGEKTNSKSVPEKSSLSRIFLAFSVRENGRKLLNCSSPPGSLGCLNGIRVLSMAWVILGHYMSFCVRVIENKTDMINMSKTFWFQVILNGTLSVDTFFFLSGLLVSYLFIREVKKTRKISAKQMGLFYFHRFWRLTPLYMIVIMIYTNIAKYFNEGPLEVPALEEMARDSCRKYWWTNLLYINNLYKSGQNEMCMAWSWYLANDMQFYVLSPLAIVPLALGYRVIGLLVIMCMVASQIISTGYIGWDIGDPSLFSPNAGRFFTELYVKPYVRIGVYAIGLLLGYVINKIKGKQHIPKVVLFVGTLVAGTAGLLVNYLTYDQVIGDHTPWGPDSNITFQTLFRLVWALVLFWLIFVCVHGYGGFVNTILSWGAWIPLSRLTYAAYLIHLIVMASFTGNMRGFGYTNGFYIMNNYIGIFAITYAASFIISVVVEAPFLALEKVMLKR</sequence>
<feature type="transmembrane region" description="Helical" evidence="2">
    <location>
        <begin position="450"/>
        <end position="478"/>
    </location>
</feature>
<keyword evidence="3" id="KW-0732">Signal</keyword>
<dbReference type="GO" id="GO:0016747">
    <property type="term" value="F:acyltransferase activity, transferring groups other than amino-acyl groups"/>
    <property type="evidence" value="ECO:0007669"/>
    <property type="project" value="InterPro"/>
</dbReference>
<accession>V4CL89</accession>
<dbReference type="OMA" id="QGQYCKL"/>
<dbReference type="AlphaFoldDB" id="V4CL89"/>
<dbReference type="Proteomes" id="UP000030746">
    <property type="component" value="Unassembled WGS sequence"/>
</dbReference>
<name>V4CL89_LOTGI</name>
<feature type="transmembrane region" description="Helical" evidence="2">
    <location>
        <begin position="634"/>
        <end position="654"/>
    </location>
</feature>
<feature type="transmembrane region" description="Helical" evidence="2">
    <location>
        <begin position="499"/>
        <end position="517"/>
    </location>
</feature>
<feature type="transmembrane region" description="Helical" evidence="2">
    <location>
        <begin position="666"/>
        <end position="687"/>
    </location>
</feature>
<dbReference type="InterPro" id="IPR006621">
    <property type="entry name" value="Nose-resist-to-fluoxetine_N"/>
</dbReference>
<feature type="domain" description="Nose resistant-to-fluoxetine protein N-terminal" evidence="4">
    <location>
        <begin position="104"/>
        <end position="242"/>
    </location>
</feature>
<dbReference type="Pfam" id="PF20146">
    <property type="entry name" value="NRF"/>
    <property type="match status" value="1"/>
</dbReference>
<feature type="region of interest" description="Disordered" evidence="1">
    <location>
        <begin position="323"/>
        <end position="378"/>
    </location>
</feature>
<feature type="transmembrane region" description="Helical" evidence="2">
    <location>
        <begin position="781"/>
        <end position="806"/>
    </location>
</feature>
<dbReference type="PANTHER" id="PTHR11161">
    <property type="entry name" value="O-ACYLTRANSFERASE"/>
    <property type="match status" value="1"/>
</dbReference>
<feature type="chain" id="PRO_5004718336" description="Nose resistant-to-fluoxetine protein N-terminal domain-containing protein" evidence="3">
    <location>
        <begin position="23"/>
        <end position="813"/>
    </location>
</feature>
<feature type="transmembrane region" description="Helical" evidence="2">
    <location>
        <begin position="749"/>
        <end position="769"/>
    </location>
</feature>
<keyword evidence="2" id="KW-0472">Membrane</keyword>
<dbReference type="GeneID" id="20248304"/>
<evidence type="ECO:0000313" key="5">
    <source>
        <dbReference type="EMBL" id="ESP03045.1"/>
    </source>
</evidence>
<gene>
    <name evidence="5" type="ORF">LOTGIDRAFT_230482</name>
</gene>
<dbReference type="RefSeq" id="XP_009046515.1">
    <property type="nucleotide sequence ID" value="XM_009048267.1"/>
</dbReference>
<evidence type="ECO:0000256" key="2">
    <source>
        <dbReference type="SAM" id="Phobius"/>
    </source>
</evidence>
<dbReference type="InterPro" id="IPR052728">
    <property type="entry name" value="O2_lipid_transport_reg"/>
</dbReference>
<dbReference type="EMBL" id="KB200129">
    <property type="protein sequence ID" value="ESP03045.1"/>
    <property type="molecule type" value="Genomic_DNA"/>
</dbReference>
<dbReference type="HOGENOM" id="CLU_007874_3_1_1"/>
<dbReference type="InterPro" id="IPR002656">
    <property type="entry name" value="Acyl_transf_3_dom"/>
</dbReference>
<dbReference type="KEGG" id="lgi:LOTGIDRAFT_230482"/>
<feature type="transmembrane region" description="Helical" evidence="2">
    <location>
        <begin position="573"/>
        <end position="590"/>
    </location>
</feature>
<organism evidence="5 6">
    <name type="scientific">Lottia gigantea</name>
    <name type="common">Giant owl limpet</name>
    <dbReference type="NCBI Taxonomy" id="225164"/>
    <lineage>
        <taxon>Eukaryota</taxon>
        <taxon>Metazoa</taxon>
        <taxon>Spiralia</taxon>
        <taxon>Lophotrochozoa</taxon>
        <taxon>Mollusca</taxon>
        <taxon>Gastropoda</taxon>
        <taxon>Patellogastropoda</taxon>
        <taxon>Lottioidea</taxon>
        <taxon>Lottiidae</taxon>
        <taxon>Lottia</taxon>
    </lineage>
</organism>
<keyword evidence="6" id="KW-1185">Reference proteome</keyword>
<proteinExistence type="predicted"/>
<dbReference type="CTD" id="20248304"/>
<evidence type="ECO:0000259" key="4">
    <source>
        <dbReference type="SMART" id="SM00703"/>
    </source>
</evidence>
<evidence type="ECO:0000256" key="3">
    <source>
        <dbReference type="SAM" id="SignalP"/>
    </source>
</evidence>
<dbReference type="OrthoDB" id="207378at2759"/>
<feature type="signal peptide" evidence="3">
    <location>
        <begin position="1"/>
        <end position="22"/>
    </location>
</feature>
<feature type="transmembrane region" description="Helical" evidence="2">
    <location>
        <begin position="595"/>
        <end position="614"/>
    </location>
</feature>
<feature type="transmembrane region" description="Helical" evidence="2">
    <location>
        <begin position="707"/>
        <end position="728"/>
    </location>
</feature>
<protein>
    <recommendedName>
        <fullName evidence="4">Nose resistant-to-fluoxetine protein N-terminal domain-containing protein</fullName>
    </recommendedName>
</protein>
<dbReference type="Pfam" id="PF01757">
    <property type="entry name" value="Acyl_transf_3"/>
    <property type="match status" value="1"/>
</dbReference>